<sequence>MAGQARNHRAVADWRVWYQFVYCSGAGRSVRWLAWWDKSRQCRESRVKGNEFSEV</sequence>
<evidence type="ECO:0000313" key="2">
    <source>
        <dbReference type="Proteomes" id="UP000800036"/>
    </source>
</evidence>
<evidence type="ECO:0000313" key="1">
    <source>
        <dbReference type="EMBL" id="KAF1973767.1"/>
    </source>
</evidence>
<keyword evidence="2" id="KW-1185">Reference proteome</keyword>
<protein>
    <submittedName>
        <fullName evidence="1">Uncharacterized protein</fullName>
    </submittedName>
</protein>
<dbReference type="Proteomes" id="UP000800036">
    <property type="component" value="Unassembled WGS sequence"/>
</dbReference>
<dbReference type="EMBL" id="ML976678">
    <property type="protein sequence ID" value="KAF1973767.1"/>
    <property type="molecule type" value="Genomic_DNA"/>
</dbReference>
<proteinExistence type="predicted"/>
<name>A0A6A5VK39_9PLEO</name>
<accession>A0A6A5VK39</accession>
<dbReference type="AlphaFoldDB" id="A0A6A5VK39"/>
<reference evidence="1" key="1">
    <citation type="journal article" date="2020" name="Stud. Mycol.">
        <title>101 Dothideomycetes genomes: a test case for predicting lifestyles and emergence of pathogens.</title>
        <authorList>
            <person name="Haridas S."/>
            <person name="Albert R."/>
            <person name="Binder M."/>
            <person name="Bloem J."/>
            <person name="Labutti K."/>
            <person name="Salamov A."/>
            <person name="Andreopoulos B."/>
            <person name="Baker S."/>
            <person name="Barry K."/>
            <person name="Bills G."/>
            <person name="Bluhm B."/>
            <person name="Cannon C."/>
            <person name="Castanera R."/>
            <person name="Culley D."/>
            <person name="Daum C."/>
            <person name="Ezra D."/>
            <person name="Gonzalez J."/>
            <person name="Henrissat B."/>
            <person name="Kuo A."/>
            <person name="Liang C."/>
            <person name="Lipzen A."/>
            <person name="Lutzoni F."/>
            <person name="Magnuson J."/>
            <person name="Mondo S."/>
            <person name="Nolan M."/>
            <person name="Ohm R."/>
            <person name="Pangilinan J."/>
            <person name="Park H.-J."/>
            <person name="Ramirez L."/>
            <person name="Alfaro M."/>
            <person name="Sun H."/>
            <person name="Tritt A."/>
            <person name="Yoshinaga Y."/>
            <person name="Zwiers L.-H."/>
            <person name="Turgeon B."/>
            <person name="Goodwin S."/>
            <person name="Spatafora J."/>
            <person name="Crous P."/>
            <person name="Grigoriev I."/>
        </authorList>
    </citation>
    <scope>NUCLEOTIDE SEQUENCE</scope>
    <source>
        <strain evidence="1">CBS 107.79</strain>
    </source>
</reference>
<organism evidence="1 2">
    <name type="scientific">Bimuria novae-zelandiae CBS 107.79</name>
    <dbReference type="NCBI Taxonomy" id="1447943"/>
    <lineage>
        <taxon>Eukaryota</taxon>
        <taxon>Fungi</taxon>
        <taxon>Dikarya</taxon>
        <taxon>Ascomycota</taxon>
        <taxon>Pezizomycotina</taxon>
        <taxon>Dothideomycetes</taxon>
        <taxon>Pleosporomycetidae</taxon>
        <taxon>Pleosporales</taxon>
        <taxon>Massarineae</taxon>
        <taxon>Didymosphaeriaceae</taxon>
        <taxon>Bimuria</taxon>
    </lineage>
</organism>
<gene>
    <name evidence="1" type="ORF">BU23DRAFT_123672</name>
</gene>